<sequence>MPKKALTLSARTLGLAAAEVAVPNTFESLLRRHAELLPEAQRAELNRLAGSRAAALRRAQQVAQR</sequence>
<dbReference type="RefSeq" id="WP_091556206.1">
    <property type="nucleotide sequence ID" value="NZ_FNPH01000004.1"/>
</dbReference>
<evidence type="ECO:0000313" key="2">
    <source>
        <dbReference type="Proteomes" id="UP000242415"/>
    </source>
</evidence>
<name>A0A1H3NX37_9ACTN</name>
<reference evidence="2" key="1">
    <citation type="submission" date="2016-10" db="EMBL/GenBank/DDBJ databases">
        <authorList>
            <person name="Varghese N."/>
            <person name="Submissions S."/>
        </authorList>
    </citation>
    <scope>NUCLEOTIDE SEQUENCE [LARGE SCALE GENOMIC DNA]</scope>
    <source>
        <strain evidence="2">DSM 45245</strain>
    </source>
</reference>
<dbReference type="EMBL" id="FNPH01000004">
    <property type="protein sequence ID" value="SDY93447.1"/>
    <property type="molecule type" value="Genomic_DNA"/>
</dbReference>
<keyword evidence="2" id="KW-1185">Reference proteome</keyword>
<proteinExistence type="predicted"/>
<accession>A0A1H3NX37</accession>
<gene>
    <name evidence="1" type="ORF">SAMN05444365_104211</name>
</gene>
<evidence type="ECO:0000313" key="1">
    <source>
        <dbReference type="EMBL" id="SDY93447.1"/>
    </source>
</evidence>
<dbReference type="Proteomes" id="UP000242415">
    <property type="component" value="Unassembled WGS sequence"/>
</dbReference>
<organism evidence="1 2">
    <name type="scientific">Micromonospora pattaloongensis</name>
    <dbReference type="NCBI Taxonomy" id="405436"/>
    <lineage>
        <taxon>Bacteria</taxon>
        <taxon>Bacillati</taxon>
        <taxon>Actinomycetota</taxon>
        <taxon>Actinomycetes</taxon>
        <taxon>Micromonosporales</taxon>
        <taxon>Micromonosporaceae</taxon>
        <taxon>Micromonospora</taxon>
    </lineage>
</organism>
<dbReference type="AlphaFoldDB" id="A0A1H3NX37"/>
<protein>
    <submittedName>
        <fullName evidence="1">Uncharacterized protein</fullName>
    </submittedName>
</protein>